<comment type="similarity">
    <text evidence="8">Belongs to the two pore domain potassium channel (TC 1.A.1.8) family.</text>
</comment>
<evidence type="ECO:0000256" key="9">
    <source>
        <dbReference type="SAM" id="MobiDB-lite"/>
    </source>
</evidence>
<dbReference type="Gene3D" id="1.10.287.70">
    <property type="match status" value="1"/>
</dbReference>
<evidence type="ECO:0000256" key="10">
    <source>
        <dbReference type="SAM" id="Phobius"/>
    </source>
</evidence>
<dbReference type="PRINTS" id="PR01333">
    <property type="entry name" value="2POREKCHANEL"/>
</dbReference>
<evidence type="ECO:0000313" key="12">
    <source>
        <dbReference type="EMBL" id="CAB3398963.1"/>
    </source>
</evidence>
<dbReference type="InterPro" id="IPR013099">
    <property type="entry name" value="K_chnl_dom"/>
</dbReference>
<dbReference type="GO" id="GO:0015271">
    <property type="term" value="F:outward rectifier potassium channel activity"/>
    <property type="evidence" value="ECO:0007669"/>
    <property type="project" value="TreeGrafter"/>
</dbReference>
<dbReference type="GO" id="GO:0005886">
    <property type="term" value="C:plasma membrane"/>
    <property type="evidence" value="ECO:0007669"/>
    <property type="project" value="TreeGrafter"/>
</dbReference>
<evidence type="ECO:0000256" key="1">
    <source>
        <dbReference type="ARBA" id="ARBA00004141"/>
    </source>
</evidence>
<keyword evidence="3 8" id="KW-0812">Transmembrane</keyword>
<sequence>MPEDNEDKEIGLVGADRQLSRVNRLRQSFRHRAQHVREDMSERLKRVRKVPRWLRILQTIYYEYGLKHICLITLLVLYQFLGAGIFYFCEAGYDEQKEEMWIQRIAENRTIFVNEIVPRLFNNTRYLFFLSQNQTDEVYDMLSELIVGYEKQLGIKYTDQKIKWDFWNAMLYAQTICTTIGYGHLYPSTVPGRLFTMIYAIFGIPLVLSILDDLGKLLTRCLKTPWWLLKCGCRRAFRYCTKQTLAEIKKLDDEDRRDLEIFDLPIPIAIFVVIAWIFICSATFCIWESDWDYFVAFYFFFISLTTIGLGDITPTQPKYLLMLFIYIIIGLSLVSMCINLIQAKLERTYEAGRVVETVLSIVDKTGGVLLQAHPEEVKRRGSSLGVFRSSSSAHSLSREAVQAMLAAKKKTNKTAQTVLSFPAGTTCSSTVCRTVNNNSRYRFLPRTLSIDDVMRMVDTEDGDILVLTDLVRDDSTLSQISQQSKTMSTTSCSDDSNSQIVISKSFDVNFNSGKRFNVPTSLSDPQTSKLTSSLHRQLPSDEKQLEEIEEIEDRIALGCGPSHLANTVHFRSRLSLIPEQIPSTVEEGEEPSCSESNPLTPDEISDNNNRRKGFQAMLGGFFVRRKDRQHSQDSDVT</sequence>
<dbReference type="Proteomes" id="UP000494206">
    <property type="component" value="Unassembled WGS sequence"/>
</dbReference>
<comment type="subcellular location">
    <subcellularLocation>
        <location evidence="1">Membrane</location>
        <topology evidence="1">Multi-pass membrane protein</topology>
    </subcellularLocation>
</comment>
<dbReference type="PANTHER" id="PTHR11003:SF240">
    <property type="entry name" value="POTASSIUM CHANNEL DOMAIN-CONTAINING PROTEIN"/>
    <property type="match status" value="1"/>
</dbReference>
<keyword evidence="7 8" id="KW-0407">Ion channel</keyword>
<feature type="transmembrane region" description="Helical" evidence="10">
    <location>
        <begin position="319"/>
        <end position="341"/>
    </location>
</feature>
<protein>
    <recommendedName>
        <fullName evidence="11">Potassium channel domain-containing protein</fullName>
    </recommendedName>
</protein>
<dbReference type="EMBL" id="CADEPM010000001">
    <property type="protein sequence ID" value="CAB3398963.1"/>
    <property type="molecule type" value="Genomic_DNA"/>
</dbReference>
<comment type="caution">
    <text evidence="12">The sequence shown here is derived from an EMBL/GenBank/DDBJ whole genome shotgun (WGS) entry which is preliminary data.</text>
</comment>
<feature type="transmembrane region" description="Helical" evidence="10">
    <location>
        <begin position="66"/>
        <end position="89"/>
    </location>
</feature>
<dbReference type="AlphaFoldDB" id="A0A8S1EAV5"/>
<dbReference type="PANTHER" id="PTHR11003">
    <property type="entry name" value="POTASSIUM CHANNEL, SUBFAMILY K"/>
    <property type="match status" value="1"/>
</dbReference>
<feature type="transmembrane region" description="Helical" evidence="10">
    <location>
        <begin position="266"/>
        <end position="287"/>
    </location>
</feature>
<evidence type="ECO:0000256" key="4">
    <source>
        <dbReference type="ARBA" id="ARBA00022989"/>
    </source>
</evidence>
<feature type="transmembrane region" description="Helical" evidence="10">
    <location>
        <begin position="192"/>
        <end position="211"/>
    </location>
</feature>
<keyword evidence="2 8" id="KW-0813">Transport</keyword>
<dbReference type="GO" id="GO:0022841">
    <property type="term" value="F:potassium ion leak channel activity"/>
    <property type="evidence" value="ECO:0007669"/>
    <property type="project" value="TreeGrafter"/>
</dbReference>
<organism evidence="12 13">
    <name type="scientific">Caenorhabditis bovis</name>
    <dbReference type="NCBI Taxonomy" id="2654633"/>
    <lineage>
        <taxon>Eukaryota</taxon>
        <taxon>Metazoa</taxon>
        <taxon>Ecdysozoa</taxon>
        <taxon>Nematoda</taxon>
        <taxon>Chromadorea</taxon>
        <taxon>Rhabditida</taxon>
        <taxon>Rhabditina</taxon>
        <taxon>Rhabditomorpha</taxon>
        <taxon>Rhabditoidea</taxon>
        <taxon>Rhabditidae</taxon>
        <taxon>Peloderinae</taxon>
        <taxon>Caenorhabditis</taxon>
    </lineage>
</organism>
<feature type="region of interest" description="Disordered" evidence="9">
    <location>
        <begin position="583"/>
        <end position="611"/>
    </location>
</feature>
<proteinExistence type="inferred from homology"/>
<dbReference type="GO" id="GO:0030322">
    <property type="term" value="P:stabilization of membrane potential"/>
    <property type="evidence" value="ECO:0007669"/>
    <property type="project" value="TreeGrafter"/>
</dbReference>
<feature type="domain" description="Potassium channel" evidence="11">
    <location>
        <begin position="158"/>
        <end position="219"/>
    </location>
</feature>
<evidence type="ECO:0000256" key="7">
    <source>
        <dbReference type="ARBA" id="ARBA00023303"/>
    </source>
</evidence>
<evidence type="ECO:0000256" key="3">
    <source>
        <dbReference type="ARBA" id="ARBA00022692"/>
    </source>
</evidence>
<reference evidence="12 13" key="1">
    <citation type="submission" date="2020-04" db="EMBL/GenBank/DDBJ databases">
        <authorList>
            <person name="Laetsch R D."/>
            <person name="Stevens L."/>
            <person name="Kumar S."/>
            <person name="Blaxter L. M."/>
        </authorList>
    </citation>
    <scope>NUCLEOTIDE SEQUENCE [LARGE SCALE GENOMIC DNA]</scope>
</reference>
<gene>
    <name evidence="12" type="ORF">CBOVIS_LOCUS2179</name>
</gene>
<evidence type="ECO:0000256" key="8">
    <source>
        <dbReference type="RuleBase" id="RU003857"/>
    </source>
</evidence>
<keyword evidence="6 10" id="KW-0472">Membrane</keyword>
<dbReference type="SUPFAM" id="SSF81324">
    <property type="entry name" value="Voltage-gated potassium channels"/>
    <property type="match status" value="2"/>
</dbReference>
<dbReference type="InterPro" id="IPR003280">
    <property type="entry name" value="2pore_dom_K_chnl"/>
</dbReference>
<name>A0A8S1EAV5_9PELO</name>
<keyword evidence="5 8" id="KW-0406">Ion transport</keyword>
<feature type="domain" description="Potassium channel" evidence="11">
    <location>
        <begin position="272"/>
        <end position="346"/>
    </location>
</feature>
<dbReference type="OrthoDB" id="297496at2759"/>
<feature type="transmembrane region" description="Helical" evidence="10">
    <location>
        <begin position="166"/>
        <end position="186"/>
    </location>
</feature>
<keyword evidence="4 10" id="KW-1133">Transmembrane helix</keyword>
<dbReference type="Pfam" id="PF07885">
    <property type="entry name" value="Ion_trans_2"/>
    <property type="match status" value="2"/>
</dbReference>
<accession>A0A8S1EAV5</accession>
<evidence type="ECO:0000256" key="2">
    <source>
        <dbReference type="ARBA" id="ARBA00022448"/>
    </source>
</evidence>
<evidence type="ECO:0000256" key="5">
    <source>
        <dbReference type="ARBA" id="ARBA00023065"/>
    </source>
</evidence>
<keyword evidence="13" id="KW-1185">Reference proteome</keyword>
<evidence type="ECO:0000256" key="6">
    <source>
        <dbReference type="ARBA" id="ARBA00023136"/>
    </source>
</evidence>
<evidence type="ECO:0000259" key="11">
    <source>
        <dbReference type="Pfam" id="PF07885"/>
    </source>
</evidence>
<evidence type="ECO:0000313" key="13">
    <source>
        <dbReference type="Proteomes" id="UP000494206"/>
    </source>
</evidence>
<feature type="transmembrane region" description="Helical" evidence="10">
    <location>
        <begin position="293"/>
        <end position="312"/>
    </location>
</feature>